<gene>
    <name evidence="5" type="ORF">H9723_04760</name>
</gene>
<dbReference type="AlphaFoldDB" id="A0A9D2K1J3"/>
<dbReference type="GO" id="GO:0006508">
    <property type="term" value="P:proteolysis"/>
    <property type="evidence" value="ECO:0007669"/>
    <property type="project" value="InterPro"/>
</dbReference>
<comment type="caution">
    <text evidence="5">The sequence shown here is derived from an EMBL/GenBank/DDBJ whole genome shotgun (WGS) entry which is preliminary data.</text>
</comment>
<accession>A0A9D2K1J3</accession>
<feature type="compositionally biased region" description="Polar residues" evidence="1">
    <location>
        <begin position="293"/>
        <end position="303"/>
    </location>
</feature>
<dbReference type="SMART" id="SM00240">
    <property type="entry name" value="FHA"/>
    <property type="match status" value="1"/>
</dbReference>
<keyword evidence="2" id="KW-1133">Transmembrane helix</keyword>
<evidence type="ECO:0000259" key="4">
    <source>
        <dbReference type="PROSITE" id="PS50006"/>
    </source>
</evidence>
<evidence type="ECO:0000256" key="2">
    <source>
        <dbReference type="SAM" id="Phobius"/>
    </source>
</evidence>
<dbReference type="InterPro" id="IPR000253">
    <property type="entry name" value="FHA_dom"/>
</dbReference>
<keyword evidence="2" id="KW-0472">Membrane</keyword>
<keyword evidence="3" id="KW-0732">Signal</keyword>
<protein>
    <submittedName>
        <fullName evidence="5">Trypsin-like peptidase domain-containing protein</fullName>
    </submittedName>
</protein>
<dbReference type="Gene3D" id="2.40.10.120">
    <property type="match status" value="1"/>
</dbReference>
<dbReference type="Pfam" id="PF00498">
    <property type="entry name" value="FHA"/>
    <property type="match status" value="1"/>
</dbReference>
<dbReference type="InterPro" id="IPR001940">
    <property type="entry name" value="Peptidase_S1C"/>
</dbReference>
<evidence type="ECO:0000256" key="1">
    <source>
        <dbReference type="SAM" id="MobiDB-lite"/>
    </source>
</evidence>
<reference evidence="5" key="2">
    <citation type="submission" date="2021-04" db="EMBL/GenBank/DDBJ databases">
        <authorList>
            <person name="Gilroy R."/>
        </authorList>
    </citation>
    <scope>NUCLEOTIDE SEQUENCE</scope>
    <source>
        <strain evidence="5">CHK196-3914</strain>
    </source>
</reference>
<dbReference type="EMBL" id="DXAY01000113">
    <property type="protein sequence ID" value="HIZ74542.1"/>
    <property type="molecule type" value="Genomic_DNA"/>
</dbReference>
<evidence type="ECO:0000313" key="5">
    <source>
        <dbReference type="EMBL" id="HIZ74542.1"/>
    </source>
</evidence>
<feature type="signal peptide" evidence="3">
    <location>
        <begin position="1"/>
        <end position="28"/>
    </location>
</feature>
<name>A0A9D2K1J3_9FIRM</name>
<dbReference type="GO" id="GO:0004252">
    <property type="term" value="F:serine-type endopeptidase activity"/>
    <property type="evidence" value="ECO:0007669"/>
    <property type="project" value="InterPro"/>
</dbReference>
<dbReference type="PANTHER" id="PTHR43019">
    <property type="entry name" value="SERINE ENDOPROTEASE DEGS"/>
    <property type="match status" value="1"/>
</dbReference>
<feature type="domain" description="FHA" evidence="4">
    <location>
        <begin position="502"/>
        <end position="553"/>
    </location>
</feature>
<feature type="chain" id="PRO_5039439521" evidence="3">
    <location>
        <begin position="29"/>
        <end position="579"/>
    </location>
</feature>
<proteinExistence type="predicted"/>
<dbReference type="Gene3D" id="2.60.200.20">
    <property type="match status" value="1"/>
</dbReference>
<dbReference type="PRINTS" id="PR00834">
    <property type="entry name" value="PROTEASES2C"/>
</dbReference>
<feature type="region of interest" description="Disordered" evidence="1">
    <location>
        <begin position="291"/>
        <end position="310"/>
    </location>
</feature>
<feature type="transmembrane region" description="Helical" evidence="2">
    <location>
        <begin position="387"/>
        <end position="411"/>
    </location>
</feature>
<keyword evidence="2" id="KW-0812">Transmembrane</keyword>
<dbReference type="PANTHER" id="PTHR43019:SF23">
    <property type="entry name" value="PROTEASE DO-LIKE 5, CHLOROPLASTIC"/>
    <property type="match status" value="1"/>
</dbReference>
<evidence type="ECO:0000313" key="6">
    <source>
        <dbReference type="Proteomes" id="UP000824116"/>
    </source>
</evidence>
<sequence>MGKKFIKRLLVLVMAMCMMLTMSVTVLAAGEEGTDPIEEDQVQATTDDPTDGILQVYLAYVDDNGTRTLLYGGTCFLINEEYVLSNYHIFNLDEVDNSGVTKREAIMNMLNLDELPNNDPHLKVFVYANRDMSVEATIHESVQSSAMDFVALKLSDKIYDRQPLVLGDSSIMKQQDVVYALGFPSDSIENKEFNTKADVSVVDGTISKVTVREKADVFEHTAPLNSGNSGGPLLNALNEVIGINTFIYGNNVGTKSYTVQINALKSALDTFGIAYTDGVHDRAALDGGAVASSAGTVNQSGSDDTADTDTEEQNQALLTELNNEISRAKAMDTEGYTEESVQVLNDTIESAEDVAASTDATEAQIQTAIDDVRAAVDGLEEQSGLNIILIAGIGAAVLIIVIIIIVVIVLATSGKKKKANAAGGGNVPPVPPVQPVQNPQPMHQPQMYAPGNGTVPQAEGAGETTLLDSGAGETTLLSGAGGGAYLIRKKNGEKIMITSQNFAIGKERRRVNYCISDNTSVSRFHAVITKKGSDYYIADQKSSNFTFVNGVQLSPYKDTLLTDRSTIKLSDEEFEFHLS</sequence>
<dbReference type="CDD" id="cd00060">
    <property type="entry name" value="FHA"/>
    <property type="match status" value="1"/>
</dbReference>
<dbReference type="PROSITE" id="PS50006">
    <property type="entry name" value="FHA_DOMAIN"/>
    <property type="match status" value="1"/>
</dbReference>
<evidence type="ECO:0000256" key="3">
    <source>
        <dbReference type="SAM" id="SignalP"/>
    </source>
</evidence>
<dbReference type="Gene3D" id="1.20.1270.90">
    <property type="entry name" value="AF1782-like"/>
    <property type="match status" value="1"/>
</dbReference>
<dbReference type="Pfam" id="PF13365">
    <property type="entry name" value="Trypsin_2"/>
    <property type="match status" value="1"/>
</dbReference>
<organism evidence="5 6">
    <name type="scientific">Candidatus Mediterraneibacter stercoravium</name>
    <dbReference type="NCBI Taxonomy" id="2838685"/>
    <lineage>
        <taxon>Bacteria</taxon>
        <taxon>Bacillati</taxon>
        <taxon>Bacillota</taxon>
        <taxon>Clostridia</taxon>
        <taxon>Lachnospirales</taxon>
        <taxon>Lachnospiraceae</taxon>
        <taxon>Mediterraneibacter</taxon>
    </lineage>
</organism>
<reference evidence="5" key="1">
    <citation type="journal article" date="2021" name="PeerJ">
        <title>Extensive microbial diversity within the chicken gut microbiome revealed by metagenomics and culture.</title>
        <authorList>
            <person name="Gilroy R."/>
            <person name="Ravi A."/>
            <person name="Getino M."/>
            <person name="Pursley I."/>
            <person name="Horton D.L."/>
            <person name="Alikhan N.F."/>
            <person name="Baker D."/>
            <person name="Gharbi K."/>
            <person name="Hall N."/>
            <person name="Watson M."/>
            <person name="Adriaenssens E.M."/>
            <person name="Foster-Nyarko E."/>
            <person name="Jarju S."/>
            <person name="Secka A."/>
            <person name="Antonio M."/>
            <person name="Oren A."/>
            <person name="Chaudhuri R.R."/>
            <person name="La Ragione R."/>
            <person name="Hildebrand F."/>
            <person name="Pallen M.J."/>
        </authorList>
    </citation>
    <scope>NUCLEOTIDE SEQUENCE</scope>
    <source>
        <strain evidence="5">CHK196-3914</strain>
    </source>
</reference>
<dbReference type="SUPFAM" id="SSF49879">
    <property type="entry name" value="SMAD/FHA domain"/>
    <property type="match status" value="1"/>
</dbReference>
<dbReference type="Proteomes" id="UP000824116">
    <property type="component" value="Unassembled WGS sequence"/>
</dbReference>
<dbReference type="InterPro" id="IPR009003">
    <property type="entry name" value="Peptidase_S1_PA"/>
</dbReference>
<dbReference type="SUPFAM" id="SSF50494">
    <property type="entry name" value="Trypsin-like serine proteases"/>
    <property type="match status" value="1"/>
</dbReference>
<dbReference type="InterPro" id="IPR008984">
    <property type="entry name" value="SMAD_FHA_dom_sf"/>
</dbReference>